<sequence length="817" mass="90233">MEESSALSGLEFDSSSSIQTEPLTEFSTFIDKLNPILNEMKESMEISDLPAIQQAIDSLETDYERAKSAIESQTVQSSPAKHIEYLTRNLGRSLGLVLFASHEVPLSNKQKIEALCKEMMNMKFDSSSDEFANDDETEEEIEGKYEEEIVEEETKTLGIDDIVWQIKHGSEEKFKNGLSGFNALIMDGMIPDQNIVDEDLIKVLSSRFRLSKGGERVIIIRILRYLSLHYVQSKEKMKDLEFLSALVKSMARDVVEQREAVGLLLNLSNDGGVRRSIGRVQGCIVMLVAISNRDDDEEASHDARMLLNAMSGNTQHALHMAEAGYFKPLIKYLKEGSEMSKVLMATALSRLELTDHNKATLGENGAMEPLVKMFNTGNLEAKLTALNALQNLSNSNHNIHRLIDSGIVVSLLQLLFSVTSVLMTLREPASAILAKVAQSESILVKQDVAQQMLSLLNLSSPVIQNNLLEALNNIVLHSSAFKVKKKMKENGAIHLLLPFLTESDSRIRLGALKLVYVLSKDILQGEITEHIAYDHISVVANIITSPSSDCEKAAALGILSNLPVSDRKITDILKNANLLPFMVSVSSLSLENVNACLAESIAGILIRFTVPTDKKLQHYSAENGVIHLLLRLLSNTSEIAKSRAALCLAQLSHNSTNLSKSRKLKWLCMPSSIDAFCEVHDGHCTVKSTFCLVKANVVTPLIQILEGNERGADEAVLSCLSTLLEDEIWESGCKYLVKKSGVGGIIKVLSSGSLKSREKALWILERIFRVEGHRAEYGESAQVVLIDLTQNGDPMLKPTVAKLLAQLELLQIQSSYF</sequence>
<dbReference type="SUPFAM" id="SSF48371">
    <property type="entry name" value="ARM repeat"/>
    <property type="match status" value="2"/>
</dbReference>
<feature type="repeat" description="ARM" evidence="2">
    <location>
        <begin position="365"/>
        <end position="407"/>
    </location>
</feature>
<dbReference type="PROSITE" id="PS50176">
    <property type="entry name" value="ARM_REPEAT"/>
    <property type="match status" value="1"/>
</dbReference>
<evidence type="ECO:0000313" key="4">
    <source>
        <dbReference type="EMBL" id="KAG8363693.1"/>
    </source>
</evidence>
<comment type="caution">
    <text evidence="4">The sequence shown here is derived from an EMBL/GenBank/DDBJ whole genome shotgun (WGS) entry which is preliminary data.</text>
</comment>
<dbReference type="PANTHER" id="PTHR45958">
    <property type="entry name" value="RING-TYPE E3 UBIQUITIN TRANSFERASE"/>
    <property type="match status" value="1"/>
</dbReference>
<evidence type="ECO:0000256" key="2">
    <source>
        <dbReference type="PROSITE-ProRule" id="PRU00259"/>
    </source>
</evidence>
<gene>
    <name evidence="4" type="ORF">BUALT_Bualt19G0048900</name>
</gene>
<dbReference type="Pfam" id="PF05804">
    <property type="entry name" value="KAP"/>
    <property type="match status" value="1"/>
</dbReference>
<evidence type="ECO:0000256" key="3">
    <source>
        <dbReference type="SAM" id="Coils"/>
    </source>
</evidence>
<dbReference type="InterPro" id="IPR016024">
    <property type="entry name" value="ARM-type_fold"/>
</dbReference>
<dbReference type="Proteomes" id="UP000826271">
    <property type="component" value="Unassembled WGS sequence"/>
</dbReference>
<dbReference type="InterPro" id="IPR000225">
    <property type="entry name" value="Armadillo"/>
</dbReference>
<dbReference type="PANTHER" id="PTHR45958:SF12">
    <property type="entry name" value="OS01G0948500 PROTEIN"/>
    <property type="match status" value="1"/>
</dbReference>
<keyword evidence="3" id="KW-0175">Coiled coil</keyword>
<protein>
    <submittedName>
        <fullName evidence="4">Uncharacterized protein</fullName>
    </submittedName>
</protein>
<evidence type="ECO:0000256" key="1">
    <source>
        <dbReference type="ARBA" id="ARBA00022737"/>
    </source>
</evidence>
<organism evidence="4 5">
    <name type="scientific">Buddleja alternifolia</name>
    <dbReference type="NCBI Taxonomy" id="168488"/>
    <lineage>
        <taxon>Eukaryota</taxon>
        <taxon>Viridiplantae</taxon>
        <taxon>Streptophyta</taxon>
        <taxon>Embryophyta</taxon>
        <taxon>Tracheophyta</taxon>
        <taxon>Spermatophyta</taxon>
        <taxon>Magnoliopsida</taxon>
        <taxon>eudicotyledons</taxon>
        <taxon>Gunneridae</taxon>
        <taxon>Pentapetalae</taxon>
        <taxon>asterids</taxon>
        <taxon>lamiids</taxon>
        <taxon>Lamiales</taxon>
        <taxon>Scrophulariaceae</taxon>
        <taxon>Buddlejeae</taxon>
        <taxon>Buddleja</taxon>
    </lineage>
</organism>
<dbReference type="SMART" id="SM00185">
    <property type="entry name" value="ARM"/>
    <property type="match status" value="6"/>
</dbReference>
<dbReference type="InterPro" id="IPR011989">
    <property type="entry name" value="ARM-like"/>
</dbReference>
<dbReference type="EMBL" id="WHWC01000019">
    <property type="protein sequence ID" value="KAG8363693.1"/>
    <property type="molecule type" value="Genomic_DNA"/>
</dbReference>
<reference evidence="4" key="1">
    <citation type="submission" date="2019-10" db="EMBL/GenBank/DDBJ databases">
        <authorList>
            <person name="Zhang R."/>
            <person name="Pan Y."/>
            <person name="Wang J."/>
            <person name="Ma R."/>
            <person name="Yu S."/>
        </authorList>
    </citation>
    <scope>NUCLEOTIDE SEQUENCE</scope>
    <source>
        <strain evidence="4">LA-IB0</strain>
        <tissue evidence="4">Leaf</tissue>
    </source>
</reference>
<keyword evidence="5" id="KW-1185">Reference proteome</keyword>
<feature type="coiled-coil region" evidence="3">
    <location>
        <begin position="49"/>
        <end position="76"/>
    </location>
</feature>
<dbReference type="Gene3D" id="1.25.10.10">
    <property type="entry name" value="Leucine-rich Repeat Variant"/>
    <property type="match status" value="3"/>
</dbReference>
<keyword evidence="1" id="KW-0677">Repeat</keyword>
<name>A0AAV6W221_9LAMI</name>
<dbReference type="InterPro" id="IPR052608">
    <property type="entry name" value="U-box_domain_protein"/>
</dbReference>
<dbReference type="AlphaFoldDB" id="A0AAV6W221"/>
<proteinExistence type="predicted"/>
<evidence type="ECO:0000313" key="5">
    <source>
        <dbReference type="Proteomes" id="UP000826271"/>
    </source>
</evidence>
<accession>A0AAV6W221</accession>